<organism evidence="2">
    <name type="scientific">marine sediment metagenome</name>
    <dbReference type="NCBI Taxonomy" id="412755"/>
    <lineage>
        <taxon>unclassified sequences</taxon>
        <taxon>metagenomes</taxon>
        <taxon>ecological metagenomes</taxon>
    </lineage>
</organism>
<accession>X1LMU3</accession>
<reference evidence="2" key="1">
    <citation type="journal article" date="2014" name="Front. Microbiol.">
        <title>High frequency of phylogenetically diverse reductive dehalogenase-homologous genes in deep subseafloor sedimentary metagenomes.</title>
        <authorList>
            <person name="Kawai M."/>
            <person name="Futagami T."/>
            <person name="Toyoda A."/>
            <person name="Takaki Y."/>
            <person name="Nishi S."/>
            <person name="Hori S."/>
            <person name="Arai W."/>
            <person name="Tsubouchi T."/>
            <person name="Morono Y."/>
            <person name="Uchiyama I."/>
            <person name="Ito T."/>
            <person name="Fujiyama A."/>
            <person name="Inagaki F."/>
            <person name="Takami H."/>
        </authorList>
    </citation>
    <scope>NUCLEOTIDE SEQUENCE</scope>
    <source>
        <strain evidence="2">Expedition CK06-06</strain>
    </source>
</reference>
<gene>
    <name evidence="2" type="ORF">S06H3_35103</name>
</gene>
<comment type="caution">
    <text evidence="2">The sequence shown here is derived from an EMBL/GenBank/DDBJ whole genome shotgun (WGS) entry which is preliminary data.</text>
</comment>
<dbReference type="EMBL" id="BARV01021149">
    <property type="protein sequence ID" value="GAI20413.1"/>
    <property type="molecule type" value="Genomic_DNA"/>
</dbReference>
<protein>
    <submittedName>
        <fullName evidence="2">Uncharacterized protein</fullName>
    </submittedName>
</protein>
<proteinExistence type="predicted"/>
<dbReference type="AlphaFoldDB" id="X1LMU3"/>
<feature type="region of interest" description="Disordered" evidence="1">
    <location>
        <begin position="27"/>
        <end position="56"/>
    </location>
</feature>
<evidence type="ECO:0000313" key="2">
    <source>
        <dbReference type="EMBL" id="GAI20413.1"/>
    </source>
</evidence>
<evidence type="ECO:0000256" key="1">
    <source>
        <dbReference type="SAM" id="MobiDB-lite"/>
    </source>
</evidence>
<sequence>GVNRIERKLNRWLDVLNIREREPVNQVLAPDNPGEWKIPPGNPDPEEVVAGQETEE</sequence>
<name>X1LMU3_9ZZZZ</name>
<feature type="non-terminal residue" evidence="2">
    <location>
        <position position="1"/>
    </location>
</feature>